<dbReference type="OrthoDB" id="39175at2759"/>
<feature type="compositionally biased region" description="Polar residues" evidence="5">
    <location>
        <begin position="356"/>
        <end position="370"/>
    </location>
</feature>
<evidence type="ECO:0000256" key="3">
    <source>
        <dbReference type="ARBA" id="ARBA00023163"/>
    </source>
</evidence>
<keyword evidence="8" id="KW-1185">Reference proteome</keyword>
<evidence type="ECO:0000256" key="1">
    <source>
        <dbReference type="ARBA" id="ARBA00023015"/>
    </source>
</evidence>
<dbReference type="PANTHER" id="PTHR47424">
    <property type="entry name" value="REGULATORY PROTEIN GAL4"/>
    <property type="match status" value="1"/>
</dbReference>
<accession>A0A9P5MSZ5</accession>
<dbReference type="CDD" id="cd00067">
    <property type="entry name" value="GAL4"/>
    <property type="match status" value="1"/>
</dbReference>
<evidence type="ECO:0000256" key="2">
    <source>
        <dbReference type="ARBA" id="ARBA00023125"/>
    </source>
</evidence>
<dbReference type="InterPro" id="IPR036864">
    <property type="entry name" value="Zn2-C6_fun-type_DNA-bd_sf"/>
</dbReference>
<keyword evidence="3" id="KW-0804">Transcription</keyword>
<feature type="region of interest" description="Disordered" evidence="5">
    <location>
        <begin position="1"/>
        <end position="139"/>
    </location>
</feature>
<feature type="domain" description="Zn(2)-C6 fungal-type" evidence="6">
    <location>
        <begin position="293"/>
        <end position="323"/>
    </location>
</feature>
<dbReference type="GO" id="GO:0000435">
    <property type="term" value="P:positive regulation of transcription from RNA polymerase II promoter by galactose"/>
    <property type="evidence" value="ECO:0007669"/>
    <property type="project" value="TreeGrafter"/>
</dbReference>
<feature type="compositionally biased region" description="Basic residues" evidence="5">
    <location>
        <begin position="328"/>
        <end position="344"/>
    </location>
</feature>
<sequence>MEEHDRSPSPNRSSLPPPLHRHLRSAPQSSRSMSTVVAPPPTLWSGGQRSTTDPAFYTYPPPTNTSREPTLPPPENQQAETTQGWPIDVPQPDVPIWDERFPPPQRIGHAESYTRADYSSWSGSLFSPRRAQSSDWRPVPLGQFESHPRVSLGPEILRSQRVLAEPSSSRLNFIPYVAMPEGLSAEVYERQNLNASVTAEPAHDQAYLLPATSHGLPETSSADDFVSPLLDSVLLDVPVPPTTIDGSSSEAGQGDPVEERPMKAARKGKQRANGPSEGGMSSLRRFRKKTEIACNFCRGRKLGCSGDRPKCKTCIKRGGECAYEATARRRGPGKAPRGSRKLAKGRGASERAEQLTPESNPESGQATFSGVSFEMPSPSIQAHDAEDFNPPLANGEESQDHRWQANSIDRAFLTCLEQGLALSLKWGSGPGGPSEQFQADNDEPITWRFGEV</sequence>
<evidence type="ECO:0000259" key="6">
    <source>
        <dbReference type="PROSITE" id="PS50048"/>
    </source>
</evidence>
<comment type="caution">
    <text evidence="7">The sequence shown here is derived from an EMBL/GenBank/DDBJ whole genome shotgun (WGS) entry which is preliminary data.</text>
</comment>
<dbReference type="InterPro" id="IPR001138">
    <property type="entry name" value="Zn2Cys6_DnaBD"/>
</dbReference>
<protein>
    <recommendedName>
        <fullName evidence="6">Zn(2)-C6 fungal-type domain-containing protein</fullName>
    </recommendedName>
</protein>
<dbReference type="GO" id="GO:0005634">
    <property type="term" value="C:nucleus"/>
    <property type="evidence" value="ECO:0007669"/>
    <property type="project" value="TreeGrafter"/>
</dbReference>
<proteinExistence type="predicted"/>
<dbReference type="GO" id="GO:0000978">
    <property type="term" value="F:RNA polymerase II cis-regulatory region sequence-specific DNA binding"/>
    <property type="evidence" value="ECO:0007669"/>
    <property type="project" value="TreeGrafter"/>
</dbReference>
<keyword evidence="1" id="KW-0805">Transcription regulation</keyword>
<dbReference type="GO" id="GO:0008270">
    <property type="term" value="F:zinc ion binding"/>
    <property type="evidence" value="ECO:0007669"/>
    <property type="project" value="InterPro"/>
</dbReference>
<reference evidence="7" key="1">
    <citation type="submission" date="2019-10" db="EMBL/GenBank/DDBJ databases">
        <authorList>
            <consortium name="DOE Joint Genome Institute"/>
            <person name="Kuo A."/>
            <person name="Miyauchi S."/>
            <person name="Kiss E."/>
            <person name="Drula E."/>
            <person name="Kohler A."/>
            <person name="Sanchez-Garcia M."/>
            <person name="Andreopoulos B."/>
            <person name="Barry K.W."/>
            <person name="Bonito G."/>
            <person name="Buee M."/>
            <person name="Carver A."/>
            <person name="Chen C."/>
            <person name="Cichocki N."/>
            <person name="Clum A."/>
            <person name="Culley D."/>
            <person name="Crous P.W."/>
            <person name="Fauchery L."/>
            <person name="Girlanda M."/>
            <person name="Hayes R."/>
            <person name="Keri Z."/>
            <person name="LaButti K."/>
            <person name="Lipzen A."/>
            <person name="Lombard V."/>
            <person name="Magnuson J."/>
            <person name="Maillard F."/>
            <person name="Morin E."/>
            <person name="Murat C."/>
            <person name="Nolan M."/>
            <person name="Ohm R."/>
            <person name="Pangilinan J."/>
            <person name="Pereira M."/>
            <person name="Perotto S."/>
            <person name="Peter M."/>
            <person name="Riley R."/>
            <person name="Sitrit Y."/>
            <person name="Stielow B."/>
            <person name="Szollosi G."/>
            <person name="Zifcakova L."/>
            <person name="Stursova M."/>
            <person name="Spatafora J.W."/>
            <person name="Tedersoo L."/>
            <person name="Vaario L.-M."/>
            <person name="Yamada A."/>
            <person name="Yan M."/>
            <person name="Wang P."/>
            <person name="Xu J."/>
            <person name="Bruns T."/>
            <person name="Baldrian P."/>
            <person name="Vilgalys R."/>
            <person name="Henrissat B."/>
            <person name="Grigoriev I.V."/>
            <person name="Hibbett D."/>
            <person name="Nagy L.G."/>
            <person name="Martin F.M."/>
        </authorList>
    </citation>
    <scope>NUCLEOTIDE SEQUENCE</scope>
    <source>
        <strain evidence="7">Prilba</strain>
    </source>
</reference>
<reference evidence="7" key="2">
    <citation type="journal article" date="2020" name="Nat. Commun.">
        <title>Large-scale genome sequencing of mycorrhizal fungi provides insights into the early evolution of symbiotic traits.</title>
        <authorList>
            <person name="Miyauchi S."/>
            <person name="Kiss E."/>
            <person name="Kuo A."/>
            <person name="Drula E."/>
            <person name="Kohler A."/>
            <person name="Sanchez-Garcia M."/>
            <person name="Morin E."/>
            <person name="Andreopoulos B."/>
            <person name="Barry K.W."/>
            <person name="Bonito G."/>
            <person name="Buee M."/>
            <person name="Carver A."/>
            <person name="Chen C."/>
            <person name="Cichocki N."/>
            <person name="Clum A."/>
            <person name="Culley D."/>
            <person name="Crous P.W."/>
            <person name="Fauchery L."/>
            <person name="Girlanda M."/>
            <person name="Hayes R.D."/>
            <person name="Keri Z."/>
            <person name="LaButti K."/>
            <person name="Lipzen A."/>
            <person name="Lombard V."/>
            <person name="Magnuson J."/>
            <person name="Maillard F."/>
            <person name="Murat C."/>
            <person name="Nolan M."/>
            <person name="Ohm R.A."/>
            <person name="Pangilinan J."/>
            <person name="Pereira M.F."/>
            <person name="Perotto S."/>
            <person name="Peter M."/>
            <person name="Pfister S."/>
            <person name="Riley R."/>
            <person name="Sitrit Y."/>
            <person name="Stielow J.B."/>
            <person name="Szollosi G."/>
            <person name="Zifcakova L."/>
            <person name="Stursova M."/>
            <person name="Spatafora J.W."/>
            <person name="Tedersoo L."/>
            <person name="Vaario L.M."/>
            <person name="Yamada A."/>
            <person name="Yan M."/>
            <person name="Wang P."/>
            <person name="Xu J."/>
            <person name="Bruns T."/>
            <person name="Baldrian P."/>
            <person name="Vilgalys R."/>
            <person name="Dunand C."/>
            <person name="Henrissat B."/>
            <person name="Grigoriev I.V."/>
            <person name="Hibbett D."/>
            <person name="Nagy L.G."/>
            <person name="Martin F.M."/>
        </authorList>
    </citation>
    <scope>NUCLEOTIDE SEQUENCE</scope>
    <source>
        <strain evidence="7">Prilba</strain>
    </source>
</reference>
<dbReference type="SUPFAM" id="SSF57701">
    <property type="entry name" value="Zn2/Cys6 DNA-binding domain"/>
    <property type="match status" value="1"/>
</dbReference>
<evidence type="ECO:0000313" key="7">
    <source>
        <dbReference type="EMBL" id="KAF8478016.1"/>
    </source>
</evidence>
<feature type="region of interest" description="Disordered" evidence="5">
    <location>
        <begin position="240"/>
        <end position="284"/>
    </location>
</feature>
<feature type="region of interest" description="Disordered" evidence="5">
    <location>
        <begin position="325"/>
        <end position="401"/>
    </location>
</feature>
<dbReference type="Gene3D" id="4.10.240.10">
    <property type="entry name" value="Zn(2)-C6 fungal-type DNA-binding domain"/>
    <property type="match status" value="1"/>
</dbReference>
<organism evidence="7 8">
    <name type="scientific">Russula ochroleuca</name>
    <dbReference type="NCBI Taxonomy" id="152965"/>
    <lineage>
        <taxon>Eukaryota</taxon>
        <taxon>Fungi</taxon>
        <taxon>Dikarya</taxon>
        <taxon>Basidiomycota</taxon>
        <taxon>Agaricomycotina</taxon>
        <taxon>Agaricomycetes</taxon>
        <taxon>Russulales</taxon>
        <taxon>Russulaceae</taxon>
        <taxon>Russula</taxon>
    </lineage>
</organism>
<dbReference type="InterPro" id="IPR051127">
    <property type="entry name" value="Fungal_SecMet_Regulators"/>
</dbReference>
<dbReference type="PANTHER" id="PTHR47424:SF3">
    <property type="entry name" value="REGULATORY PROTEIN GAL4"/>
    <property type="match status" value="1"/>
</dbReference>
<name>A0A9P5MSZ5_9AGAM</name>
<feature type="compositionally biased region" description="Polar residues" evidence="5">
    <location>
        <begin position="26"/>
        <end position="35"/>
    </location>
</feature>
<gene>
    <name evidence="7" type="ORF">DFH94DRAFT_845905</name>
</gene>
<dbReference type="Pfam" id="PF00172">
    <property type="entry name" value="Zn_clus"/>
    <property type="match status" value="1"/>
</dbReference>
<keyword evidence="2" id="KW-0238">DNA-binding</keyword>
<dbReference type="GO" id="GO:0000981">
    <property type="term" value="F:DNA-binding transcription factor activity, RNA polymerase II-specific"/>
    <property type="evidence" value="ECO:0007669"/>
    <property type="project" value="InterPro"/>
</dbReference>
<dbReference type="Proteomes" id="UP000759537">
    <property type="component" value="Unassembled WGS sequence"/>
</dbReference>
<dbReference type="PROSITE" id="PS50048">
    <property type="entry name" value="ZN2_CY6_FUNGAL_2"/>
    <property type="match status" value="1"/>
</dbReference>
<evidence type="ECO:0000256" key="4">
    <source>
        <dbReference type="ARBA" id="ARBA00023242"/>
    </source>
</evidence>
<dbReference type="AlphaFoldDB" id="A0A9P5MSZ5"/>
<evidence type="ECO:0000313" key="8">
    <source>
        <dbReference type="Proteomes" id="UP000759537"/>
    </source>
</evidence>
<keyword evidence="4" id="KW-0539">Nucleus</keyword>
<dbReference type="SMART" id="SM00066">
    <property type="entry name" value="GAL4"/>
    <property type="match status" value="1"/>
</dbReference>
<feature type="compositionally biased region" description="Polar residues" evidence="5">
    <location>
        <begin position="117"/>
        <end position="135"/>
    </location>
</feature>
<dbReference type="EMBL" id="WHVB01000012">
    <property type="protein sequence ID" value="KAF8478016.1"/>
    <property type="molecule type" value="Genomic_DNA"/>
</dbReference>
<evidence type="ECO:0000256" key="5">
    <source>
        <dbReference type="SAM" id="MobiDB-lite"/>
    </source>
</evidence>
<dbReference type="PROSITE" id="PS00463">
    <property type="entry name" value="ZN2_CY6_FUNGAL_1"/>
    <property type="match status" value="1"/>
</dbReference>